<dbReference type="AlphaFoldDB" id="A0A7S4QWH6"/>
<evidence type="ECO:0000313" key="1">
    <source>
        <dbReference type="EMBL" id="CAE4596127.1"/>
    </source>
</evidence>
<proteinExistence type="predicted"/>
<reference evidence="1" key="1">
    <citation type="submission" date="2021-01" db="EMBL/GenBank/DDBJ databases">
        <authorList>
            <person name="Corre E."/>
            <person name="Pelletier E."/>
            <person name="Niang G."/>
            <person name="Scheremetjew M."/>
            <person name="Finn R."/>
            <person name="Kale V."/>
            <person name="Holt S."/>
            <person name="Cochrane G."/>
            <person name="Meng A."/>
            <person name="Brown T."/>
            <person name="Cohen L."/>
        </authorList>
    </citation>
    <scope>NUCLEOTIDE SEQUENCE</scope>
    <source>
        <strain evidence="1">GSO104</strain>
    </source>
</reference>
<gene>
    <name evidence="1" type="ORF">DBRI00130_LOCUS9081</name>
</gene>
<organism evidence="1">
    <name type="scientific">Ditylum brightwellii</name>
    <dbReference type="NCBI Taxonomy" id="49249"/>
    <lineage>
        <taxon>Eukaryota</taxon>
        <taxon>Sar</taxon>
        <taxon>Stramenopiles</taxon>
        <taxon>Ochrophyta</taxon>
        <taxon>Bacillariophyta</taxon>
        <taxon>Mediophyceae</taxon>
        <taxon>Lithodesmiophycidae</taxon>
        <taxon>Lithodesmiales</taxon>
        <taxon>Lithodesmiaceae</taxon>
        <taxon>Ditylum</taxon>
    </lineage>
</organism>
<name>A0A7S4QWH6_9STRA</name>
<dbReference type="EMBL" id="HBNS01011235">
    <property type="protein sequence ID" value="CAE4596127.1"/>
    <property type="molecule type" value="Transcribed_RNA"/>
</dbReference>
<protein>
    <submittedName>
        <fullName evidence="1">Uncharacterized protein</fullName>
    </submittedName>
</protein>
<sequence>MYKARVKEGVDVASKYAPGADIGAEDLEYNLFETGDRERLMGLPEGYVEKPVIDLFSNIKRALLVATDGTKWCDTVHPRYWGLGLSLGPGRYKINMLRDSYDFVLGIEEKNSGQVFKDYELAWHFLGNGFSVPQVQALLIPLQDVFKKRDYAGYTKEPFYWDSDASFSYLASLN</sequence>
<accession>A0A7S4QWH6</accession>